<dbReference type="InterPro" id="IPR043128">
    <property type="entry name" value="Rev_trsase/Diguanyl_cyclase"/>
</dbReference>
<evidence type="ECO:0000259" key="1">
    <source>
        <dbReference type="PROSITE" id="PS50883"/>
    </source>
</evidence>
<dbReference type="Gene3D" id="3.30.70.270">
    <property type="match status" value="1"/>
</dbReference>
<dbReference type="EMBL" id="CP003154">
    <property type="protein sequence ID" value="AFL72290.1"/>
    <property type="molecule type" value="Genomic_DNA"/>
</dbReference>
<dbReference type="GO" id="GO:0071111">
    <property type="term" value="F:cyclic-guanylate-specific phosphodiesterase activity"/>
    <property type="evidence" value="ECO:0007669"/>
    <property type="project" value="InterPro"/>
</dbReference>
<feature type="domain" description="EAL" evidence="1">
    <location>
        <begin position="446"/>
        <end position="693"/>
    </location>
</feature>
<dbReference type="eggNOG" id="COG2200">
    <property type="taxonomic scope" value="Bacteria"/>
</dbReference>
<dbReference type="CDD" id="cd00130">
    <property type="entry name" value="PAS"/>
    <property type="match status" value="1"/>
</dbReference>
<dbReference type="InterPro" id="IPR029787">
    <property type="entry name" value="Nucleotide_cyclase"/>
</dbReference>
<dbReference type="InterPro" id="IPR050706">
    <property type="entry name" value="Cyclic-di-GMP_PDE-like"/>
</dbReference>
<dbReference type="PANTHER" id="PTHR33121:SF23">
    <property type="entry name" value="CYCLIC DI-GMP PHOSPHODIESTERASE PDEB"/>
    <property type="match status" value="1"/>
</dbReference>
<dbReference type="Pfam" id="PF00990">
    <property type="entry name" value="GGDEF"/>
    <property type="match status" value="1"/>
</dbReference>
<dbReference type="SMART" id="SM00052">
    <property type="entry name" value="EAL"/>
    <property type="match status" value="1"/>
</dbReference>
<dbReference type="eggNOG" id="COG2199">
    <property type="taxonomic scope" value="Bacteria"/>
</dbReference>
<proteinExistence type="predicted"/>
<keyword evidence="3" id="KW-1185">Reference proteome</keyword>
<organism evidence="2 3">
    <name type="scientific">Thiocystis violascens (strain ATCC 17096 / DSM 198 / 6111)</name>
    <name type="common">Chromatium violascens</name>
    <dbReference type="NCBI Taxonomy" id="765911"/>
    <lineage>
        <taxon>Bacteria</taxon>
        <taxon>Pseudomonadati</taxon>
        <taxon>Pseudomonadota</taxon>
        <taxon>Gammaproteobacteria</taxon>
        <taxon>Chromatiales</taxon>
        <taxon>Chromatiaceae</taxon>
        <taxon>Thiocystis</taxon>
    </lineage>
</organism>
<dbReference type="AlphaFoldDB" id="I3Y5M2"/>
<protein>
    <submittedName>
        <fullName evidence="2">EAL domain-containing protein</fullName>
    </submittedName>
</protein>
<dbReference type="InterPro" id="IPR000014">
    <property type="entry name" value="PAS"/>
</dbReference>
<dbReference type="InterPro" id="IPR001633">
    <property type="entry name" value="EAL_dom"/>
</dbReference>
<dbReference type="STRING" id="765911.Thivi_0220"/>
<dbReference type="SUPFAM" id="SSF55073">
    <property type="entry name" value="Nucleotide cyclase"/>
    <property type="match status" value="1"/>
</dbReference>
<dbReference type="Proteomes" id="UP000006062">
    <property type="component" value="Chromosome"/>
</dbReference>
<dbReference type="CDD" id="cd01948">
    <property type="entry name" value="EAL"/>
    <property type="match status" value="1"/>
</dbReference>
<dbReference type="SUPFAM" id="SSF141868">
    <property type="entry name" value="EAL domain-like"/>
    <property type="match status" value="1"/>
</dbReference>
<sequence length="693" mass="76725">MSVQNQTLTLLIVTSETSEAERLIGTLREDGLAATSVTIPQADRLQDVITQRSCDMILCCGYDRDVDLDHVFAAYRKLDADVPFIVIGEADRHAGDLIKARRGGARDLIGRNDNEHLKLAVSREFTDLLKRREARALNERLRLCEQRDRELIDVTSAGVAFVQDGLHIDANQAYLDLFGYADLDELQATPFLDLFMPEQQKQIRDLLRGGDASSLGEPLELTVACRRADVSQFKARLLAAPSEVDHEPCLRLILNAIDAPAGTANTGATQPAATSETGLASLLTEIDAHIDSERIVERPFAIFYLRVKSSARLLRDLGLIHGLEKLKEFAEILTSSVAGRGFLARVNDDGFGLIVDGLSEFEAKAFAERLIATARLTGQAAARDGEEPDCEIGYYLVRDRAAAAEDILDAAYRLCIGHDFAAQGQTSGQSPSSLAAGAHQEGEEGEADIVRKIEYALQNDQFKLVYQPIISLMGDNQENYSALVRLFDEHETLYEAKDFIDPAIRAGLIEQIDKWAIRAAIQVIGEQRRAGHNISLFVNLSEDTFRNPNIILWICDCLREFDVRGNWLTFQFQEELVVGNLASIGKLVETLKKIKCRVAVNRFGSIERPELLLQGLKLDYVLLQSSFAQELADDPAKQQQLIALATLAREFNVKSIVTGVEDARALTVLWTAGVDYVQGNFLQRPSPTLEVQT</sequence>
<dbReference type="Gene3D" id="3.20.20.450">
    <property type="entry name" value="EAL domain"/>
    <property type="match status" value="1"/>
</dbReference>
<name>I3Y5M2_THIV6</name>
<dbReference type="PROSITE" id="PS50883">
    <property type="entry name" value="EAL"/>
    <property type="match status" value="1"/>
</dbReference>
<dbReference type="Gene3D" id="3.30.450.20">
    <property type="entry name" value="PAS domain"/>
    <property type="match status" value="1"/>
</dbReference>
<dbReference type="SUPFAM" id="SSF55785">
    <property type="entry name" value="PYP-like sensor domain (PAS domain)"/>
    <property type="match status" value="1"/>
</dbReference>
<dbReference type="KEGG" id="tvi:Thivi_0220"/>
<dbReference type="HOGENOM" id="CLU_000445_70_50_6"/>
<accession>I3Y5M2</accession>
<dbReference type="InterPro" id="IPR035965">
    <property type="entry name" value="PAS-like_dom_sf"/>
</dbReference>
<dbReference type="SMART" id="SM00091">
    <property type="entry name" value="PAS"/>
    <property type="match status" value="1"/>
</dbReference>
<dbReference type="OrthoDB" id="7052318at2"/>
<dbReference type="InterPro" id="IPR035919">
    <property type="entry name" value="EAL_sf"/>
</dbReference>
<gene>
    <name evidence="2" type="ordered locus">Thivi_0220</name>
</gene>
<dbReference type="RefSeq" id="WP_014776798.1">
    <property type="nucleotide sequence ID" value="NC_018012.1"/>
</dbReference>
<reference evidence="2 3" key="1">
    <citation type="submission" date="2012-06" db="EMBL/GenBank/DDBJ databases">
        <title>Complete sequence of Thiocystis violascens DSM 198.</title>
        <authorList>
            <consortium name="US DOE Joint Genome Institute"/>
            <person name="Lucas S."/>
            <person name="Han J."/>
            <person name="Lapidus A."/>
            <person name="Cheng J.-F."/>
            <person name="Goodwin L."/>
            <person name="Pitluck S."/>
            <person name="Peters L."/>
            <person name="Ovchinnikova G."/>
            <person name="Teshima H."/>
            <person name="Detter J.C."/>
            <person name="Han C."/>
            <person name="Tapia R."/>
            <person name="Land M."/>
            <person name="Hauser L."/>
            <person name="Kyrpides N."/>
            <person name="Ivanova N."/>
            <person name="Pagani I."/>
            <person name="Vogl K."/>
            <person name="Liu Z."/>
            <person name="Frigaard N.-U."/>
            <person name="Bryant D."/>
            <person name="Woyke T."/>
        </authorList>
    </citation>
    <scope>NUCLEOTIDE SEQUENCE [LARGE SCALE GENOMIC DNA]</scope>
    <source>
        <strain evidence="3">ATCC 17096 / DSM 198 / 6111</strain>
    </source>
</reference>
<evidence type="ECO:0000313" key="2">
    <source>
        <dbReference type="EMBL" id="AFL72290.1"/>
    </source>
</evidence>
<dbReference type="Pfam" id="PF00563">
    <property type="entry name" value="EAL"/>
    <property type="match status" value="1"/>
</dbReference>
<evidence type="ECO:0000313" key="3">
    <source>
        <dbReference type="Proteomes" id="UP000006062"/>
    </source>
</evidence>
<dbReference type="InterPro" id="IPR000160">
    <property type="entry name" value="GGDEF_dom"/>
</dbReference>
<dbReference type="PANTHER" id="PTHR33121">
    <property type="entry name" value="CYCLIC DI-GMP PHOSPHODIESTERASE PDEF"/>
    <property type="match status" value="1"/>
</dbReference>